<sequence>MEAVVHGEDESGVVFEWESVRKGLERTATVDVVSNNETAQTDASGKVTVGDVETGMDDDIEGSEMDGGLGGSNLGDAEDSGASQNVMEYLHDRGGDECKIMI</sequence>
<reference evidence="2 3" key="1">
    <citation type="journal article" date="2018" name="Nat. Ecol. Evol.">
        <title>Pezizomycetes genomes reveal the molecular basis of ectomycorrhizal truffle lifestyle.</title>
        <authorList>
            <person name="Murat C."/>
            <person name="Payen T."/>
            <person name="Noel B."/>
            <person name="Kuo A."/>
            <person name="Morin E."/>
            <person name="Chen J."/>
            <person name="Kohler A."/>
            <person name="Krizsan K."/>
            <person name="Balestrini R."/>
            <person name="Da Silva C."/>
            <person name="Montanini B."/>
            <person name="Hainaut M."/>
            <person name="Levati E."/>
            <person name="Barry K.W."/>
            <person name="Belfiori B."/>
            <person name="Cichocki N."/>
            <person name="Clum A."/>
            <person name="Dockter R.B."/>
            <person name="Fauchery L."/>
            <person name="Guy J."/>
            <person name="Iotti M."/>
            <person name="Le Tacon F."/>
            <person name="Lindquist E.A."/>
            <person name="Lipzen A."/>
            <person name="Malagnac F."/>
            <person name="Mello A."/>
            <person name="Molinier V."/>
            <person name="Miyauchi S."/>
            <person name="Poulain J."/>
            <person name="Riccioni C."/>
            <person name="Rubini A."/>
            <person name="Sitrit Y."/>
            <person name="Splivallo R."/>
            <person name="Traeger S."/>
            <person name="Wang M."/>
            <person name="Zifcakova L."/>
            <person name="Wipf D."/>
            <person name="Zambonelli A."/>
            <person name="Paolocci F."/>
            <person name="Nowrousian M."/>
            <person name="Ottonello S."/>
            <person name="Baldrian P."/>
            <person name="Spatafora J.W."/>
            <person name="Henrissat B."/>
            <person name="Nagy L.G."/>
            <person name="Aury J.M."/>
            <person name="Wincker P."/>
            <person name="Grigoriev I.V."/>
            <person name="Bonfante P."/>
            <person name="Martin F.M."/>
        </authorList>
    </citation>
    <scope>NUCLEOTIDE SEQUENCE [LARGE SCALE GENOMIC DNA]</scope>
    <source>
        <strain evidence="2 3">ATCC MYA-4762</strain>
    </source>
</reference>
<evidence type="ECO:0000313" key="3">
    <source>
        <dbReference type="Proteomes" id="UP000267821"/>
    </source>
</evidence>
<dbReference type="InParanoid" id="A0A3N4LMN1"/>
<dbReference type="Proteomes" id="UP000267821">
    <property type="component" value="Unassembled WGS sequence"/>
</dbReference>
<dbReference type="EMBL" id="ML121543">
    <property type="protein sequence ID" value="RPB24090.1"/>
    <property type="molecule type" value="Genomic_DNA"/>
</dbReference>
<keyword evidence="3" id="KW-1185">Reference proteome</keyword>
<accession>A0A3N4LMN1</accession>
<gene>
    <name evidence="2" type="ORF">L211DRAFT_849233</name>
</gene>
<protein>
    <submittedName>
        <fullName evidence="2">Uncharacterized protein</fullName>
    </submittedName>
</protein>
<evidence type="ECO:0000256" key="1">
    <source>
        <dbReference type="SAM" id="MobiDB-lite"/>
    </source>
</evidence>
<feature type="region of interest" description="Disordered" evidence="1">
    <location>
        <begin position="36"/>
        <end position="80"/>
    </location>
</feature>
<name>A0A3N4LMN1_9PEZI</name>
<organism evidence="2 3">
    <name type="scientific">Terfezia boudieri ATCC MYA-4762</name>
    <dbReference type="NCBI Taxonomy" id="1051890"/>
    <lineage>
        <taxon>Eukaryota</taxon>
        <taxon>Fungi</taxon>
        <taxon>Dikarya</taxon>
        <taxon>Ascomycota</taxon>
        <taxon>Pezizomycotina</taxon>
        <taxon>Pezizomycetes</taxon>
        <taxon>Pezizales</taxon>
        <taxon>Pezizaceae</taxon>
        <taxon>Terfezia</taxon>
    </lineage>
</organism>
<proteinExistence type="predicted"/>
<feature type="compositionally biased region" description="Acidic residues" evidence="1">
    <location>
        <begin position="54"/>
        <end position="64"/>
    </location>
</feature>
<dbReference type="AlphaFoldDB" id="A0A3N4LMN1"/>
<evidence type="ECO:0000313" key="2">
    <source>
        <dbReference type="EMBL" id="RPB24090.1"/>
    </source>
</evidence>